<dbReference type="SUPFAM" id="SSF53254">
    <property type="entry name" value="Phosphoglycerate mutase-like"/>
    <property type="match status" value="1"/>
</dbReference>
<dbReference type="RefSeq" id="WP_021111305.1">
    <property type="nucleotide sequence ID" value="NZ_JHQI01000056.1"/>
</dbReference>
<dbReference type="InterPro" id="IPR001345">
    <property type="entry name" value="PG/BPGM_mutase_AS"/>
</dbReference>
<feature type="binding site" evidence="2">
    <location>
        <position position="57"/>
    </location>
    <ligand>
        <name>substrate</name>
    </ligand>
</feature>
<dbReference type="SMART" id="SM00855">
    <property type="entry name" value="PGAM"/>
    <property type="match status" value="1"/>
</dbReference>
<dbReference type="InterPro" id="IPR013078">
    <property type="entry name" value="His_Pase_superF_clade-1"/>
</dbReference>
<dbReference type="PANTHER" id="PTHR48100:SF59">
    <property type="entry name" value="ADENOSYLCOBALAMIN_ALPHA-RIBAZOLE PHOSPHATASE"/>
    <property type="match status" value="1"/>
</dbReference>
<sequence>MRLILLRHGETLWNIEKRLQGHYNSPLSKRGISQANAIKPLIQQLSPKTVISSDLGRAVQTAEIIGFQDPIKDKGLRELNMGEWSGRKKQELIDENPELYHAWRRGDYTPKGGENWHQFCQRVSETLIKWVKESNEDVLAVVHSGVIRAACHSFVSLSANHLLPATQGTATIFNFEPNSPVKLEAYNLGGISPDIDVAD</sequence>
<dbReference type="InterPro" id="IPR029033">
    <property type="entry name" value="His_PPase_superfam"/>
</dbReference>
<dbReference type="EMBL" id="JAODIR010000061">
    <property type="protein sequence ID" value="MDD2168803.1"/>
    <property type="molecule type" value="Genomic_DNA"/>
</dbReference>
<comment type="caution">
    <text evidence="3">The sequence shown here is derived from an EMBL/GenBank/DDBJ whole genome shotgun (WGS) entry which is preliminary data.</text>
</comment>
<dbReference type="Pfam" id="PF00300">
    <property type="entry name" value="His_Phos_1"/>
    <property type="match status" value="1"/>
</dbReference>
<evidence type="ECO:0000256" key="2">
    <source>
        <dbReference type="PIRSR" id="PIRSR613078-2"/>
    </source>
</evidence>
<proteinExistence type="predicted"/>
<dbReference type="Proteomes" id="UP001148834">
    <property type="component" value="Unassembled WGS sequence"/>
</dbReference>
<feature type="binding site" evidence="2">
    <location>
        <position position="89"/>
    </location>
    <ligand>
        <name>substrate</name>
    </ligand>
</feature>
<name>A0AA42EIF8_GLAPU</name>
<evidence type="ECO:0000256" key="1">
    <source>
        <dbReference type="PIRSR" id="PIRSR613078-1"/>
    </source>
</evidence>
<feature type="binding site" evidence="2">
    <location>
        <begin position="7"/>
        <end position="14"/>
    </location>
    <ligand>
        <name>substrate</name>
    </ligand>
</feature>
<dbReference type="CDD" id="cd07067">
    <property type="entry name" value="HP_PGM_like"/>
    <property type="match status" value="1"/>
</dbReference>
<dbReference type="PROSITE" id="PS00175">
    <property type="entry name" value="PG_MUTASE"/>
    <property type="match status" value="1"/>
</dbReference>
<accession>A0AA42EIF8</accession>
<organism evidence="3 4">
    <name type="scientific">Glaesserella parasuis</name>
    <name type="common">Haemophilus parasuis</name>
    <dbReference type="NCBI Taxonomy" id="738"/>
    <lineage>
        <taxon>Bacteria</taxon>
        <taxon>Pseudomonadati</taxon>
        <taxon>Pseudomonadota</taxon>
        <taxon>Gammaproteobacteria</taxon>
        <taxon>Pasteurellales</taxon>
        <taxon>Pasteurellaceae</taxon>
        <taxon>Glaesserella</taxon>
    </lineage>
</organism>
<feature type="binding site" evidence="2">
    <location>
        <begin position="104"/>
        <end position="105"/>
    </location>
    <ligand>
        <name>substrate</name>
    </ligand>
</feature>
<dbReference type="Gene3D" id="3.40.50.1240">
    <property type="entry name" value="Phosphoglycerate mutase-like"/>
    <property type="match status" value="1"/>
</dbReference>
<dbReference type="GO" id="GO:0016791">
    <property type="term" value="F:phosphatase activity"/>
    <property type="evidence" value="ECO:0007669"/>
    <property type="project" value="TreeGrafter"/>
</dbReference>
<dbReference type="GO" id="GO:0005737">
    <property type="term" value="C:cytoplasm"/>
    <property type="evidence" value="ECO:0007669"/>
    <property type="project" value="TreeGrafter"/>
</dbReference>
<dbReference type="PANTHER" id="PTHR48100">
    <property type="entry name" value="BROAD-SPECIFICITY PHOSPHATASE YOR283W-RELATED"/>
    <property type="match status" value="1"/>
</dbReference>
<evidence type="ECO:0000313" key="3">
    <source>
        <dbReference type="EMBL" id="MDD2168803.1"/>
    </source>
</evidence>
<reference evidence="3" key="1">
    <citation type="submission" date="2022-09" db="EMBL/GenBank/DDBJ databases">
        <title>Molecular characterization of Glaesserella parasuis strains circulating in commercial swine farms using whole-genome sequencing.</title>
        <authorList>
            <person name="Mugabi R."/>
            <person name="Clavijo M."/>
            <person name="Li G."/>
        </authorList>
    </citation>
    <scope>NUCLEOTIDE SEQUENCE</scope>
    <source>
        <strain evidence="3">0435-53</strain>
    </source>
</reference>
<protein>
    <submittedName>
        <fullName evidence="3">Histidine phosphatase family protein</fullName>
    </submittedName>
</protein>
<gene>
    <name evidence="3" type="ORF">N5925_09520</name>
</gene>
<dbReference type="InterPro" id="IPR050275">
    <property type="entry name" value="PGM_Phosphatase"/>
</dbReference>
<feature type="active site" description="Proton donor/acceptor" evidence="1">
    <location>
        <position position="78"/>
    </location>
</feature>
<evidence type="ECO:0000313" key="4">
    <source>
        <dbReference type="Proteomes" id="UP001148834"/>
    </source>
</evidence>
<dbReference type="AlphaFoldDB" id="A0AA42EIF8"/>
<feature type="active site" description="Tele-phosphohistidine intermediate" evidence="1">
    <location>
        <position position="8"/>
    </location>
</feature>